<organism evidence="1">
    <name type="scientific">Pectobacterium carotovorum</name>
    <name type="common">Erwinia carotovora</name>
    <dbReference type="NCBI Taxonomy" id="554"/>
    <lineage>
        <taxon>Bacteria</taxon>
        <taxon>Pseudomonadati</taxon>
        <taxon>Pseudomonadota</taxon>
        <taxon>Gammaproteobacteria</taxon>
        <taxon>Enterobacterales</taxon>
        <taxon>Pectobacteriaceae</taxon>
        <taxon>Pectobacterium</taxon>
    </lineage>
</organism>
<gene>
    <name evidence="1" type="ORF">pA_00063</name>
</gene>
<reference evidence="1" key="1">
    <citation type="journal article" date="2015" name="Environ. Microbiol.">
        <title>Plasmids from the gut microbiome of cabbage root fly larvae encode SaxA that catalyses the conversion of the plant toxin 2-phenylethyl isothiocyanate.</title>
        <authorList>
            <person name="Welte C.U."/>
            <person name="de Graaf R.M."/>
            <person name="van den Bosch T.J."/>
            <person name="Op den Camp H.J."/>
            <person name="van Dam N.M."/>
            <person name="Jetten M.S."/>
        </authorList>
    </citation>
    <scope>NUCLEOTIDE SEQUENCE</scope>
    <source>
        <plasmid evidence="1">Drgb1</plasmid>
    </source>
</reference>
<protein>
    <submittedName>
        <fullName evidence="1">Uncharacterized protein</fullName>
    </submittedName>
</protein>
<evidence type="ECO:0000313" key="1">
    <source>
        <dbReference type="EMBL" id="AKG47503.1"/>
    </source>
</evidence>
<dbReference type="AlphaFoldDB" id="A0A0K0MPG7"/>
<dbReference type="RefSeq" id="WP_181374671.1">
    <property type="nucleotide sequence ID" value="NZ_KP942676.1"/>
</dbReference>
<dbReference type="EMBL" id="KP942676">
    <property type="protein sequence ID" value="AKG47503.1"/>
    <property type="molecule type" value="Genomic_DNA"/>
</dbReference>
<proteinExistence type="predicted"/>
<geneLocation type="plasmid" evidence="1">
    <name>Drgb1</name>
</geneLocation>
<sequence length="189" mass="21389">MKKLNVEEHVIGLPVDVNSSFVATNAYRIKCEPTGYNQSYNLCQHIVNAKRTGKLDSMKSCEACSAALSKVECPAIHMMLAEKKAGRVLFYEHFDPAVVNYPEKPMRDTKEISRSWFSKDMLIPTTKIIESNKDNSGVSITTLTRETTVDKSKQPEKLIEKIAPKSIDNIYEMAMMETFQKEKLHNAVP</sequence>
<name>A0A0K0MPG7_PECCA</name>
<keyword evidence="1" id="KW-0614">Plasmid</keyword>
<accession>A0A0K0MPG7</accession>
<reference evidence="1" key="2">
    <citation type="submission" date="2015-03" db="EMBL/GenBank/DDBJ databases">
        <authorList>
            <person name="Welte C."/>
            <person name="de Graaf R."/>
            <person name="van den Bosch T.J.M."/>
            <person name="Op den Camp H."/>
            <person name="van Dam N."/>
            <person name="Jetten M."/>
        </authorList>
    </citation>
    <scope>NUCLEOTIDE SEQUENCE</scope>
    <source>
        <plasmid evidence="1">Drgb1</plasmid>
    </source>
</reference>